<gene>
    <name evidence="3" type="ORF">K489DRAFT_414009</name>
</gene>
<dbReference type="GeneID" id="54365913"/>
<evidence type="ECO:0000313" key="3">
    <source>
        <dbReference type="RefSeq" id="XP_033455125.1"/>
    </source>
</evidence>
<feature type="region of interest" description="Disordered" evidence="1">
    <location>
        <begin position="542"/>
        <end position="596"/>
    </location>
</feature>
<sequence length="596" mass="64758">MCQETITVYACGHTKLNGSDRCAAAVYEQGSSPSAFRQTFSCANYGVRHLRAGVACGIGRVYCGVTAAGKEVDQAYNKRAIICKDIANMNGQINVFSEDLQWRGLQLRIAAEAHTGGRKANSFAISSVGRDAEFLHTKAVGLPFVQERSTLIEQYWTLTTFIESCETHWLQVLNQRKAMMQMRQQEQQAAAASQMAKMMRMNTIERQQGLLSDALMNATEATRRKDSGIGPENDTIKGSTGLSPNAIEKLDRPKRRAEAIPEASHHVQRKRKTFDRSYPGHHDAFNSRVANTDAESPPEVRRSARTIDKKVDYSQISSTQSDSRESTPSRNSDSDSAFSQSQSVASNASTAVPLDYMQATKPSIANSARRGISHNDPTAPSGAPLVVKLKLPSQVLAKDSLGLVISQQEAEPQGALAVFDSTTTIDFNPSLFAAPVPQDLVVTPGPQTPTPVNNAALPIFDTSFPLNQPMYYDSNALDDEGLHFHAAELATPDVDDNKNDNVYTNDGSDGQQYVSTDQQIAKDAQNSFYLGTHFFPPAMSRSSPTGAFSPGPIQYDTFQPSSFVQDSVGEGGGLTGESDHSSPLSEINWALLDQGE</sequence>
<feature type="compositionally biased region" description="Basic and acidic residues" evidence="1">
    <location>
        <begin position="274"/>
        <end position="285"/>
    </location>
</feature>
<reference evidence="3" key="1">
    <citation type="submission" date="2020-01" db="EMBL/GenBank/DDBJ databases">
        <authorList>
            <consortium name="DOE Joint Genome Institute"/>
            <person name="Haridas S."/>
            <person name="Albert R."/>
            <person name="Binder M."/>
            <person name="Bloem J."/>
            <person name="Labutti K."/>
            <person name="Salamov A."/>
            <person name="Andreopoulos B."/>
            <person name="Baker S.E."/>
            <person name="Barry K."/>
            <person name="Bills G."/>
            <person name="Bluhm B.H."/>
            <person name="Cannon C."/>
            <person name="Castanera R."/>
            <person name="Culley D.E."/>
            <person name="Daum C."/>
            <person name="Ezra D."/>
            <person name="Gonzalez J.B."/>
            <person name="Henrissat B."/>
            <person name="Kuo A."/>
            <person name="Liang C."/>
            <person name="Lipzen A."/>
            <person name="Lutzoni F."/>
            <person name="Magnuson J."/>
            <person name="Mondo S."/>
            <person name="Nolan M."/>
            <person name="Ohm R."/>
            <person name="Pangilinan J."/>
            <person name="Park H.-J."/>
            <person name="Ramirez L."/>
            <person name="Alfaro M."/>
            <person name="Sun H."/>
            <person name="Tritt A."/>
            <person name="Yoshinaga Y."/>
            <person name="Zwiers L.-H."/>
            <person name="Turgeon B.G."/>
            <person name="Goodwin S.B."/>
            <person name="Spatafora J.W."/>
            <person name="Crous P.W."/>
            <person name="Grigoriev I.V."/>
        </authorList>
    </citation>
    <scope>NUCLEOTIDE SEQUENCE</scope>
    <source>
        <strain evidence="3">CBS 342.82</strain>
    </source>
</reference>
<protein>
    <submittedName>
        <fullName evidence="3">Uncharacterized protein</fullName>
    </submittedName>
</protein>
<evidence type="ECO:0000313" key="2">
    <source>
        <dbReference type="Proteomes" id="UP000504637"/>
    </source>
</evidence>
<accession>A0A6J3LS28</accession>
<feature type="compositionally biased region" description="Low complexity" evidence="1">
    <location>
        <begin position="329"/>
        <end position="350"/>
    </location>
</feature>
<reference evidence="3" key="2">
    <citation type="submission" date="2020-04" db="EMBL/GenBank/DDBJ databases">
        <authorList>
            <consortium name="NCBI Genome Project"/>
        </authorList>
    </citation>
    <scope>NUCLEOTIDE SEQUENCE</scope>
    <source>
        <strain evidence="3">CBS 342.82</strain>
    </source>
</reference>
<name>A0A6J3LS28_9PEZI</name>
<evidence type="ECO:0000256" key="1">
    <source>
        <dbReference type="SAM" id="MobiDB-lite"/>
    </source>
</evidence>
<feature type="compositionally biased region" description="Polar residues" evidence="1">
    <location>
        <begin position="556"/>
        <end position="565"/>
    </location>
</feature>
<feature type="region of interest" description="Disordered" evidence="1">
    <location>
        <begin position="221"/>
        <end position="350"/>
    </location>
</feature>
<feature type="compositionally biased region" description="Basic and acidic residues" evidence="1">
    <location>
        <begin position="298"/>
        <end position="312"/>
    </location>
</feature>
<feature type="compositionally biased region" description="Basic and acidic residues" evidence="1">
    <location>
        <begin position="248"/>
        <end position="265"/>
    </location>
</feature>
<organism evidence="3">
    <name type="scientific">Dissoconium aciculare CBS 342.82</name>
    <dbReference type="NCBI Taxonomy" id="1314786"/>
    <lineage>
        <taxon>Eukaryota</taxon>
        <taxon>Fungi</taxon>
        <taxon>Dikarya</taxon>
        <taxon>Ascomycota</taxon>
        <taxon>Pezizomycotina</taxon>
        <taxon>Dothideomycetes</taxon>
        <taxon>Dothideomycetidae</taxon>
        <taxon>Mycosphaerellales</taxon>
        <taxon>Dissoconiaceae</taxon>
        <taxon>Dissoconium</taxon>
    </lineage>
</organism>
<reference evidence="3" key="3">
    <citation type="submission" date="2025-08" db="UniProtKB">
        <authorList>
            <consortium name="RefSeq"/>
        </authorList>
    </citation>
    <scope>IDENTIFICATION</scope>
    <source>
        <strain evidence="3">CBS 342.82</strain>
    </source>
</reference>
<dbReference type="Proteomes" id="UP000504637">
    <property type="component" value="Unplaced"/>
</dbReference>
<dbReference type="RefSeq" id="XP_033455125.1">
    <property type="nucleotide sequence ID" value="XM_033608114.1"/>
</dbReference>
<keyword evidence="2" id="KW-1185">Reference proteome</keyword>
<dbReference type="AlphaFoldDB" id="A0A6J3LS28"/>
<proteinExistence type="predicted"/>